<evidence type="ECO:0000313" key="2">
    <source>
        <dbReference type="WBParaSite" id="nRc.2.0.1.t16718-RA"/>
    </source>
</evidence>
<reference evidence="2" key="1">
    <citation type="submission" date="2022-11" db="UniProtKB">
        <authorList>
            <consortium name="WormBaseParasite"/>
        </authorList>
    </citation>
    <scope>IDENTIFICATION</scope>
</reference>
<dbReference type="AlphaFoldDB" id="A0A915IR87"/>
<name>A0A915IR87_ROMCU</name>
<sequence>MPTVSLVESQKIVFCIFGQDSKSVSFPLHLNSKDQVSAGQFSGKDVKQLKSSKKFTGTQSVRNMNKDDTQIRIPIRTSKTSVGLTDLLTALIQNIGILYLTACNVAVV</sequence>
<proteinExistence type="predicted"/>
<protein>
    <submittedName>
        <fullName evidence="2">Uncharacterized protein</fullName>
    </submittedName>
</protein>
<dbReference type="Proteomes" id="UP000887565">
    <property type="component" value="Unplaced"/>
</dbReference>
<organism evidence="1 2">
    <name type="scientific">Romanomermis culicivorax</name>
    <name type="common">Nematode worm</name>
    <dbReference type="NCBI Taxonomy" id="13658"/>
    <lineage>
        <taxon>Eukaryota</taxon>
        <taxon>Metazoa</taxon>
        <taxon>Ecdysozoa</taxon>
        <taxon>Nematoda</taxon>
        <taxon>Enoplea</taxon>
        <taxon>Dorylaimia</taxon>
        <taxon>Mermithida</taxon>
        <taxon>Mermithoidea</taxon>
        <taxon>Mermithidae</taxon>
        <taxon>Romanomermis</taxon>
    </lineage>
</organism>
<keyword evidence="1" id="KW-1185">Reference proteome</keyword>
<accession>A0A915IR87</accession>
<dbReference type="WBParaSite" id="nRc.2.0.1.t16718-RA">
    <property type="protein sequence ID" value="nRc.2.0.1.t16718-RA"/>
    <property type="gene ID" value="nRc.2.0.1.g16718"/>
</dbReference>
<evidence type="ECO:0000313" key="1">
    <source>
        <dbReference type="Proteomes" id="UP000887565"/>
    </source>
</evidence>